<dbReference type="EMBL" id="KN840734">
    <property type="protein sequence ID" value="KIP01808.1"/>
    <property type="molecule type" value="Genomic_DNA"/>
</dbReference>
<accession>A0A0C3PAJ0</accession>
<dbReference type="Proteomes" id="UP000053257">
    <property type="component" value="Unassembled WGS sequence"/>
</dbReference>
<evidence type="ECO:0000313" key="2">
    <source>
        <dbReference type="Proteomes" id="UP000053257"/>
    </source>
</evidence>
<dbReference type="OrthoDB" id="3229882at2759"/>
<keyword evidence="2" id="KW-1185">Reference proteome</keyword>
<dbReference type="STRING" id="745531.A0A0C3PAJ0"/>
<proteinExistence type="predicted"/>
<sequence length="200" mass="23009">MLVWLKNSLTPQEIRERIVDPNSDFQKRIVEYLESVHMGEFIDTTMDQMFSSDRDDCDCANCASWWDYFTHTVNELLWRCNVHDSKDGGIKRRVSCKARFPRETRSITSVDPETGYLLLKKGEAWLNSFTPTLTYLLRSNSDVTCLLSGTAVKAVVAYVTDYITKSPLKTHTMFEALRTSFKKDSDANPTRELDESLTLL</sequence>
<evidence type="ECO:0000313" key="1">
    <source>
        <dbReference type="EMBL" id="KIP01808.1"/>
    </source>
</evidence>
<protein>
    <submittedName>
        <fullName evidence="1">Uncharacterized protein</fullName>
    </submittedName>
</protein>
<gene>
    <name evidence="1" type="ORF">PHLGIDRAFT_26855</name>
</gene>
<name>A0A0C3PAJ0_PHLG1</name>
<dbReference type="AlphaFoldDB" id="A0A0C3PAJ0"/>
<reference evidence="1 2" key="1">
    <citation type="journal article" date="2014" name="PLoS Genet.">
        <title>Analysis of the Phlebiopsis gigantea genome, transcriptome and secretome provides insight into its pioneer colonization strategies of wood.</title>
        <authorList>
            <person name="Hori C."/>
            <person name="Ishida T."/>
            <person name="Igarashi K."/>
            <person name="Samejima M."/>
            <person name="Suzuki H."/>
            <person name="Master E."/>
            <person name="Ferreira P."/>
            <person name="Ruiz-Duenas F.J."/>
            <person name="Held B."/>
            <person name="Canessa P."/>
            <person name="Larrondo L.F."/>
            <person name="Schmoll M."/>
            <person name="Druzhinina I.S."/>
            <person name="Kubicek C.P."/>
            <person name="Gaskell J.A."/>
            <person name="Kersten P."/>
            <person name="St John F."/>
            <person name="Glasner J."/>
            <person name="Sabat G."/>
            <person name="Splinter BonDurant S."/>
            <person name="Syed K."/>
            <person name="Yadav J."/>
            <person name="Mgbeahuruike A.C."/>
            <person name="Kovalchuk A."/>
            <person name="Asiegbu F.O."/>
            <person name="Lackner G."/>
            <person name="Hoffmeister D."/>
            <person name="Rencoret J."/>
            <person name="Gutierrez A."/>
            <person name="Sun H."/>
            <person name="Lindquist E."/>
            <person name="Barry K."/>
            <person name="Riley R."/>
            <person name="Grigoriev I.V."/>
            <person name="Henrissat B."/>
            <person name="Kues U."/>
            <person name="Berka R.M."/>
            <person name="Martinez A.T."/>
            <person name="Covert S.F."/>
            <person name="Blanchette R.A."/>
            <person name="Cullen D."/>
        </authorList>
    </citation>
    <scope>NUCLEOTIDE SEQUENCE [LARGE SCALE GENOMIC DNA]</scope>
    <source>
        <strain evidence="1 2">11061_1 CR5-6</strain>
    </source>
</reference>
<dbReference type="HOGENOM" id="CLU_034012_0_0_1"/>
<organism evidence="1 2">
    <name type="scientific">Phlebiopsis gigantea (strain 11061_1 CR5-6)</name>
    <name type="common">White-rot fungus</name>
    <name type="synonym">Peniophora gigantea</name>
    <dbReference type="NCBI Taxonomy" id="745531"/>
    <lineage>
        <taxon>Eukaryota</taxon>
        <taxon>Fungi</taxon>
        <taxon>Dikarya</taxon>
        <taxon>Basidiomycota</taxon>
        <taxon>Agaricomycotina</taxon>
        <taxon>Agaricomycetes</taxon>
        <taxon>Polyporales</taxon>
        <taxon>Phanerochaetaceae</taxon>
        <taxon>Phlebiopsis</taxon>
    </lineage>
</organism>